<feature type="compositionally biased region" description="Basic and acidic residues" evidence="2">
    <location>
        <begin position="474"/>
        <end position="488"/>
    </location>
</feature>
<evidence type="ECO:0000256" key="1">
    <source>
        <dbReference type="ARBA" id="ARBA00022734"/>
    </source>
</evidence>
<dbReference type="EMBL" id="OU963866">
    <property type="protein sequence ID" value="CAH0389994.1"/>
    <property type="molecule type" value="Genomic_DNA"/>
</dbReference>
<dbReference type="InterPro" id="IPR044156">
    <property type="entry name" value="Galectin-like"/>
</dbReference>
<evidence type="ECO:0000259" key="4">
    <source>
        <dbReference type="PROSITE" id="PS51304"/>
    </source>
</evidence>
<feature type="compositionally biased region" description="Basic and acidic residues" evidence="2">
    <location>
        <begin position="683"/>
        <end position="693"/>
    </location>
</feature>
<dbReference type="PANTHER" id="PTHR11346">
    <property type="entry name" value="GALECTIN"/>
    <property type="match status" value="1"/>
</dbReference>
<feature type="compositionally biased region" description="Basic and acidic residues" evidence="2">
    <location>
        <begin position="340"/>
        <end position="350"/>
    </location>
</feature>
<feature type="compositionally biased region" description="Low complexity" evidence="2">
    <location>
        <begin position="1171"/>
        <end position="1183"/>
    </location>
</feature>
<dbReference type="SUPFAM" id="SSF49899">
    <property type="entry name" value="Concanavalin A-like lectins/glucanases"/>
    <property type="match status" value="1"/>
</dbReference>
<dbReference type="CDD" id="cd00070">
    <property type="entry name" value="GLECT"/>
    <property type="match status" value="1"/>
</dbReference>
<feature type="compositionally biased region" description="Polar residues" evidence="2">
    <location>
        <begin position="694"/>
        <end position="707"/>
    </location>
</feature>
<reference evidence="5" key="1">
    <citation type="submission" date="2021-12" db="EMBL/GenBank/DDBJ databases">
        <authorList>
            <person name="King R."/>
        </authorList>
    </citation>
    <scope>NUCLEOTIDE SEQUENCE</scope>
</reference>
<accession>A0A9P0ACX7</accession>
<feature type="region of interest" description="Disordered" evidence="2">
    <location>
        <begin position="1601"/>
        <end position="1631"/>
    </location>
</feature>
<sequence>MEVNNTERWIPVPILIIHKDFKSEELLTCERTVFVHPNEHNSYQQLLNFIRSFPETAKYTEDDYTISYFDTDNDQIPVQSETEFAEYLKVCPLPHLSEGKVRPLVIHDKGLPKDRIDFCFNDSPQPMKASHKHKLSIEHAASINIGSAFTNMSLNENSGEISDDNLVNSGGAPLWFSREMDKFKADIMKNMSTHLESFTKEFHLALEKAIRGDEPKKLKKNKEKRRCEKKEKTKLLGSASTSKTMKDKQTKINETLKAHNMTHPKSFDNESLCLDYIAQSQKRMNLNEEKKTKLHSVAKRKKESLSKYDNRSPFSAKENQALFDFSSGWAINETLTNSKKKDTERLKTKCSDLSQSSSDSDNRDGQEESDDIVIVGFNSSFDEISDTDLSFVNGEELAKEMPTDGKAVDVELPPCFFPEIPVTFKDNIPLQLKQNDLKGLKSTIPNSRAFPFNKKSRSKDKKHDENVSMADEEDIHHSSKDKKQSDKSKKYWRELEEKFKTLQNSCKNEEDRWKVLEAELIGWQLINHSLDPANGKKTVKETDRKNLLNDSSCIMDNNVNPKISEAHKALSALKEALNETKQPKKVRNSVENPFNSGHQLKPVASSSVASSSTDEKLDENNDGSKANADQRSENVGTKMTVSEMLLSREPPHSDVLKERKRKKEPDLETLMDMMLRICKNPAKERHSLKKDTNEGQTQTGVKVNSNAPHPKGKSSAGEKSTSNGCTKLEEQFLLKSLNSSDDDSSSDYEECEETGKSSGKTHVEIAHEPTSATHSVEEESKTEEMPPKLGKETSFASSINTVEDPLHKGISCLTAPNKTNCSQDSRGNLKTAAPVEPVNKANMSKWNDLVSSSTRASQTSNSGLSNESSKILFSCGTSPFGASQGVAKENTSTGIDSANLSFLNTNKNVMYPPQQIHPGGGALNNSSSYAFGGAPYYLDFLNPSGYQYVPHMPLPKNFSCSQSFQSSHSAQNLIPKPTLAPPPPPIVIPPPIPQEKHFYFQPGYNALYTNPYYTNPQLNAFLSKGDPMKNCSALKRDLTGTYTTPVMGYPSVYPSCYPPSNVPLNTSHNNLTAVVPPVPNPVINFPNSSQPVLGQPSVSESKNLTQIPVPGNSQVASNVSGSFALSLPHNVAAMTKATDPVDEGMSMTDYVAKNNRNKTLQQNQSVVPDLSSTTPEASAPSAPCGIEVSSPERSPKPPPRLNITGLIPERLLTTLNSAATNVKGVFAPSRAGKKDSFGAHSSQILPEFLSAFIKKEPIQVHIITRSSFQRYFVIPVSKLGESHSFHSELRAYMSSEGWQNVSPLNLQSGDICALHENIQEAKEGKDSFSRVKILSVDDAAGFPGTLIRAQKIDFGVIVHCERRNLKVLPTKFQFMPPLVAEVVFGDQEGAASSLPTPLFIQLVRHFPKTNHWSVKMSKRQNVMICDNSPDETHLDEELEDGSCYEIFGVKGKKTPVPKLLPLSKGFLPGSKLILRGAPSENNPNRFAINLNCGSQEDIALHLNPRLKEGVFVRNTRHCGWWGIEERDGPFLFTPGVEFILQIECQSEGYNIKLNKVPLLYYKHRTNPEGITQLKIEGDVTIYELIYAAPNVSDAAFATQDSTLESTPSSNPPALEDAVADERADTSEIEQPEQSLQDKINFLLDIGFKDEEKLKNLLMQNNEDMSDVVDILTNSSGYSFSSLSSLLP</sequence>
<dbReference type="InterPro" id="IPR015940">
    <property type="entry name" value="UBA"/>
</dbReference>
<feature type="compositionally biased region" description="Basic and acidic residues" evidence="2">
    <location>
        <begin position="225"/>
        <end position="234"/>
    </location>
</feature>
<feature type="compositionally biased region" description="Basic residues" evidence="2">
    <location>
        <begin position="292"/>
        <end position="302"/>
    </location>
</feature>
<evidence type="ECO:0000256" key="2">
    <source>
        <dbReference type="SAM" id="MobiDB-lite"/>
    </source>
</evidence>
<feature type="region of interest" description="Disordered" evidence="2">
    <location>
        <begin position="448"/>
        <end position="488"/>
    </location>
</feature>
<feature type="region of interest" description="Disordered" evidence="2">
    <location>
        <begin position="577"/>
        <end position="668"/>
    </location>
</feature>
<keyword evidence="1" id="KW-0430">Lectin</keyword>
<dbReference type="PROSITE" id="PS50030">
    <property type="entry name" value="UBA"/>
    <property type="match status" value="1"/>
</dbReference>
<feature type="compositionally biased region" description="Low complexity" evidence="2">
    <location>
        <begin position="603"/>
        <end position="612"/>
    </location>
</feature>
<feature type="compositionally biased region" description="Acidic residues" evidence="2">
    <location>
        <begin position="740"/>
        <end position="752"/>
    </location>
</feature>
<feature type="compositionally biased region" description="Polar residues" evidence="2">
    <location>
        <begin position="589"/>
        <end position="598"/>
    </location>
</feature>
<organism evidence="5 6">
    <name type="scientific">Bemisia tabaci</name>
    <name type="common">Sweetpotato whitefly</name>
    <name type="synonym">Aleurodes tabaci</name>
    <dbReference type="NCBI Taxonomy" id="7038"/>
    <lineage>
        <taxon>Eukaryota</taxon>
        <taxon>Metazoa</taxon>
        <taxon>Ecdysozoa</taxon>
        <taxon>Arthropoda</taxon>
        <taxon>Hexapoda</taxon>
        <taxon>Insecta</taxon>
        <taxon>Pterygota</taxon>
        <taxon>Neoptera</taxon>
        <taxon>Paraneoptera</taxon>
        <taxon>Hemiptera</taxon>
        <taxon>Sternorrhyncha</taxon>
        <taxon>Aleyrodoidea</taxon>
        <taxon>Aleyrodidae</taxon>
        <taxon>Aleyrodinae</taxon>
        <taxon>Bemisia</taxon>
    </lineage>
</organism>
<dbReference type="PROSITE" id="PS51304">
    <property type="entry name" value="GALECTIN"/>
    <property type="match status" value="1"/>
</dbReference>
<dbReference type="PANTHER" id="PTHR11346:SF147">
    <property type="entry name" value="GALECTIN"/>
    <property type="match status" value="1"/>
</dbReference>
<dbReference type="Pfam" id="PF00337">
    <property type="entry name" value="Gal-bind_lectin"/>
    <property type="match status" value="1"/>
</dbReference>
<feature type="compositionally biased region" description="Polar residues" evidence="2">
    <location>
        <begin position="623"/>
        <end position="640"/>
    </location>
</feature>
<keyword evidence="6" id="KW-1185">Reference proteome</keyword>
<dbReference type="InterPro" id="IPR001079">
    <property type="entry name" value="Galectin_CRD"/>
</dbReference>
<evidence type="ECO:0000313" key="6">
    <source>
        <dbReference type="Proteomes" id="UP001152759"/>
    </source>
</evidence>
<dbReference type="Proteomes" id="UP001152759">
    <property type="component" value="Chromosome 5"/>
</dbReference>
<dbReference type="GO" id="GO:0030246">
    <property type="term" value="F:carbohydrate binding"/>
    <property type="evidence" value="ECO:0007669"/>
    <property type="project" value="UniProtKB-KW"/>
</dbReference>
<feature type="region of interest" description="Disordered" evidence="2">
    <location>
        <begin position="340"/>
        <end position="368"/>
    </location>
</feature>
<evidence type="ECO:0000259" key="3">
    <source>
        <dbReference type="PROSITE" id="PS50030"/>
    </source>
</evidence>
<feature type="region of interest" description="Disordered" evidence="2">
    <location>
        <begin position="1159"/>
        <end position="1201"/>
    </location>
</feature>
<evidence type="ECO:0008006" key="7">
    <source>
        <dbReference type="Google" id="ProtNLM"/>
    </source>
</evidence>
<feature type="region of interest" description="Disordered" evidence="2">
    <location>
        <begin position="737"/>
        <end position="791"/>
    </location>
</feature>
<feature type="region of interest" description="Disordered" evidence="2">
    <location>
        <begin position="215"/>
        <end position="248"/>
    </location>
</feature>
<protein>
    <recommendedName>
        <fullName evidence="7">Galectin</fullName>
    </recommendedName>
</protein>
<feature type="region of interest" description="Disordered" evidence="2">
    <location>
        <begin position="287"/>
        <end position="311"/>
    </location>
</feature>
<dbReference type="SMART" id="SM00908">
    <property type="entry name" value="Gal-bind_lectin"/>
    <property type="match status" value="1"/>
</dbReference>
<dbReference type="InterPro" id="IPR013320">
    <property type="entry name" value="ConA-like_dom_sf"/>
</dbReference>
<feature type="domain" description="UBA" evidence="3">
    <location>
        <begin position="1629"/>
        <end position="1674"/>
    </location>
</feature>
<dbReference type="Gene3D" id="2.60.120.200">
    <property type="match status" value="1"/>
</dbReference>
<evidence type="ECO:0000313" key="5">
    <source>
        <dbReference type="EMBL" id="CAH0389994.1"/>
    </source>
</evidence>
<name>A0A9P0ACX7_BEMTA</name>
<gene>
    <name evidence="5" type="ORF">BEMITA_LOCUS8763</name>
</gene>
<feature type="domain" description="Galectin" evidence="4">
    <location>
        <begin position="1458"/>
        <end position="1587"/>
    </location>
</feature>
<feature type="compositionally biased region" description="Basic and acidic residues" evidence="2">
    <location>
        <begin position="775"/>
        <end position="791"/>
    </location>
</feature>
<feature type="region of interest" description="Disordered" evidence="2">
    <location>
        <begin position="683"/>
        <end position="724"/>
    </location>
</feature>
<proteinExistence type="predicted"/>
<dbReference type="SMART" id="SM00276">
    <property type="entry name" value="GLECT"/>
    <property type="match status" value="1"/>
</dbReference>